<dbReference type="GO" id="GO:0015020">
    <property type="term" value="F:glucuronosyltransferase activity"/>
    <property type="evidence" value="ECO:0007669"/>
    <property type="project" value="UniProtKB-EC"/>
</dbReference>
<evidence type="ECO:0000256" key="1">
    <source>
        <dbReference type="ARBA" id="ARBA00009995"/>
    </source>
</evidence>
<accession>A0A914YB75</accession>
<proteinExistence type="inferred from homology"/>
<keyword evidence="5" id="KW-0732">Signal</keyword>
<dbReference type="PANTHER" id="PTHR48043:SF145">
    <property type="entry name" value="FI06409P-RELATED"/>
    <property type="match status" value="1"/>
</dbReference>
<dbReference type="PANTHER" id="PTHR48043">
    <property type="entry name" value="EG:EG0003.4 PROTEIN-RELATED"/>
    <property type="match status" value="1"/>
</dbReference>
<comment type="similarity">
    <text evidence="1">Belongs to the UDP-glycosyltransferase family.</text>
</comment>
<keyword evidence="6" id="KW-1185">Reference proteome</keyword>
<keyword evidence="4" id="KW-0808">Transferase</keyword>
<dbReference type="InterPro" id="IPR050271">
    <property type="entry name" value="UDP-glycosyltransferase"/>
</dbReference>
<keyword evidence="3" id="KW-0328">Glycosyltransferase</keyword>
<evidence type="ECO:0000256" key="4">
    <source>
        <dbReference type="ARBA" id="ARBA00022679"/>
    </source>
</evidence>
<sequence length="353" mass="40298">MRFLFLFLFLNFHIPLIFSYKAIIFTFHDTGSHQGSLSKLFLKLASDGYNVTVFDTTSKSIPNYGPNIEIIDGRTNFIPRIKYNVSELVWKSFPDFTSLVRLYNIGDKYFQTLIEQKPEIVSKVLNDNYDIVILGDLFSTHGIFFAETLKATKNIPYILYGTTLQLHFVNSALGFGRHYLSRPSSDGDITKVFDLHSFWIRFDTFCSAFIEHFALSTAVDFVIPTLKSFGASNFDFVKFHSESSFFMSEAFDRLGLPLAEVTGFKGVGPNCPKVGKLSSSLEAFVNDPNSKGTIFIAFGSHAKWDIAPEYITKAFFEAFSNLTDYRFIFRIMVKLESFQNIFWSLNGPPKKRF</sequence>
<evidence type="ECO:0000256" key="5">
    <source>
        <dbReference type="SAM" id="SignalP"/>
    </source>
</evidence>
<evidence type="ECO:0000313" key="6">
    <source>
        <dbReference type="Proteomes" id="UP000887577"/>
    </source>
</evidence>
<protein>
    <recommendedName>
        <fullName evidence="2">glucuronosyltransferase</fullName>
        <ecNumber evidence="2">2.4.1.17</ecNumber>
    </recommendedName>
</protein>
<feature type="chain" id="PRO_5037540964" description="glucuronosyltransferase" evidence="5">
    <location>
        <begin position="20"/>
        <end position="353"/>
    </location>
</feature>
<feature type="signal peptide" evidence="5">
    <location>
        <begin position="1"/>
        <end position="19"/>
    </location>
</feature>
<evidence type="ECO:0000313" key="7">
    <source>
        <dbReference type="WBParaSite" id="PSU_v2.g17462.t1"/>
    </source>
</evidence>
<dbReference type="Proteomes" id="UP000887577">
    <property type="component" value="Unplaced"/>
</dbReference>
<name>A0A914YB75_9BILA</name>
<dbReference type="WBParaSite" id="PSU_v2.g17462.t1">
    <property type="protein sequence ID" value="PSU_v2.g17462.t1"/>
    <property type="gene ID" value="PSU_v2.g17462"/>
</dbReference>
<organism evidence="6 7">
    <name type="scientific">Panagrolaimus superbus</name>
    <dbReference type="NCBI Taxonomy" id="310955"/>
    <lineage>
        <taxon>Eukaryota</taxon>
        <taxon>Metazoa</taxon>
        <taxon>Ecdysozoa</taxon>
        <taxon>Nematoda</taxon>
        <taxon>Chromadorea</taxon>
        <taxon>Rhabditida</taxon>
        <taxon>Tylenchina</taxon>
        <taxon>Panagrolaimomorpha</taxon>
        <taxon>Panagrolaimoidea</taxon>
        <taxon>Panagrolaimidae</taxon>
        <taxon>Panagrolaimus</taxon>
    </lineage>
</organism>
<dbReference type="EC" id="2.4.1.17" evidence="2"/>
<dbReference type="SUPFAM" id="SSF53756">
    <property type="entry name" value="UDP-Glycosyltransferase/glycogen phosphorylase"/>
    <property type="match status" value="1"/>
</dbReference>
<evidence type="ECO:0000256" key="2">
    <source>
        <dbReference type="ARBA" id="ARBA00012544"/>
    </source>
</evidence>
<evidence type="ECO:0000256" key="3">
    <source>
        <dbReference type="ARBA" id="ARBA00022676"/>
    </source>
</evidence>
<reference evidence="7" key="1">
    <citation type="submission" date="2022-11" db="UniProtKB">
        <authorList>
            <consortium name="WormBaseParasite"/>
        </authorList>
    </citation>
    <scope>IDENTIFICATION</scope>
</reference>
<dbReference type="AlphaFoldDB" id="A0A914YB75"/>